<feature type="signal peptide" evidence="2">
    <location>
        <begin position="1"/>
        <end position="19"/>
    </location>
</feature>
<dbReference type="Gene3D" id="3.40.50.1820">
    <property type="entry name" value="alpha/beta hydrolase"/>
    <property type="match status" value="1"/>
</dbReference>
<evidence type="ECO:0000313" key="4">
    <source>
        <dbReference type="EMBL" id="KAH0819979.1"/>
    </source>
</evidence>
<dbReference type="Proteomes" id="UP000719412">
    <property type="component" value="Unassembled WGS sequence"/>
</dbReference>
<reference evidence="4" key="2">
    <citation type="submission" date="2021-08" db="EMBL/GenBank/DDBJ databases">
        <authorList>
            <person name="Eriksson T."/>
        </authorList>
    </citation>
    <scope>NUCLEOTIDE SEQUENCE</scope>
    <source>
        <strain evidence="4">Stoneville</strain>
        <tissue evidence="4">Whole head</tissue>
    </source>
</reference>
<evidence type="ECO:0000259" key="3">
    <source>
        <dbReference type="Pfam" id="PF00135"/>
    </source>
</evidence>
<sequence>MLGLKYFFSCTIIIAIANSATLFREDLIVQTTNGQVQGRESSTIELGQSFYSFRGIPFAEAPIGELRFEPPVPKSNWDGIWDATEDRAHCVQGADPVMGEEDCLFINVYTPTKPSASCEPLPTMVWIYGGGFEGGDSTYDLYGPDYLLEKNVVVVSFNYRLGLLGFLSTGDTVAPGNNGLKDQLLALQWVRDNVRNFCGNPDDITLAGQSAGSASVAYHIQSPKSQGLFHRAIMQSGVSLSLWGLSRRVPEIVDLVAQDLGVDNSTSKSIVDGLKTFNTTYLQTKASATITSAYLANNPREGFAVGPVVEPNHPDAFFTGKSHEIMSSGEFAKVPILMGFNSLEGTYNFELLFRLYLVQYDLNPVKLLPIDMNVDSSVASAAAKKLKSYYFGWIPVSMSNMELMRFLSDDQFVRSIREFARLAQKHVPVYMYRFSYEGGLWGYHNRTIAGVTHSEELGYYWRSKHDPASDHDLVIRSRMVALWTNFIKHGNPTPTNDPILQNTIWSPLGNDLTYLDIGEHLVLTKSPEKDNMAFWDDFYAEYGNPPYGTY</sequence>
<evidence type="ECO:0000256" key="2">
    <source>
        <dbReference type="SAM" id="SignalP"/>
    </source>
</evidence>
<dbReference type="PROSITE" id="PS00941">
    <property type="entry name" value="CARBOXYLESTERASE_B_2"/>
    <property type="match status" value="1"/>
</dbReference>
<accession>A0A8J6HSQ1</accession>
<dbReference type="InterPro" id="IPR050309">
    <property type="entry name" value="Type-B_Carboxylest/Lipase"/>
</dbReference>
<keyword evidence="2" id="KW-0732">Signal</keyword>
<dbReference type="InterPro" id="IPR029058">
    <property type="entry name" value="AB_hydrolase_fold"/>
</dbReference>
<dbReference type="InterPro" id="IPR019819">
    <property type="entry name" value="Carboxylesterase_B_CS"/>
</dbReference>
<dbReference type="FunFam" id="3.40.50.1820:FF:000155">
    <property type="entry name" value="Carboxylic ester hydrolase"/>
    <property type="match status" value="1"/>
</dbReference>
<protein>
    <recommendedName>
        <fullName evidence="3">Carboxylesterase type B domain-containing protein</fullName>
    </recommendedName>
</protein>
<dbReference type="InterPro" id="IPR002018">
    <property type="entry name" value="CarbesteraseB"/>
</dbReference>
<organism evidence="4 5">
    <name type="scientific">Tenebrio molitor</name>
    <name type="common">Yellow mealworm beetle</name>
    <dbReference type="NCBI Taxonomy" id="7067"/>
    <lineage>
        <taxon>Eukaryota</taxon>
        <taxon>Metazoa</taxon>
        <taxon>Ecdysozoa</taxon>
        <taxon>Arthropoda</taxon>
        <taxon>Hexapoda</taxon>
        <taxon>Insecta</taxon>
        <taxon>Pterygota</taxon>
        <taxon>Neoptera</taxon>
        <taxon>Endopterygota</taxon>
        <taxon>Coleoptera</taxon>
        <taxon>Polyphaga</taxon>
        <taxon>Cucujiformia</taxon>
        <taxon>Tenebrionidae</taxon>
        <taxon>Tenebrio</taxon>
    </lineage>
</organism>
<proteinExistence type="predicted"/>
<dbReference type="Pfam" id="PF00135">
    <property type="entry name" value="COesterase"/>
    <property type="match status" value="1"/>
</dbReference>
<dbReference type="AlphaFoldDB" id="A0A8J6HSQ1"/>
<gene>
    <name evidence="4" type="ORF">GEV33_002811</name>
</gene>
<feature type="domain" description="Carboxylesterase type B" evidence="3">
    <location>
        <begin position="26"/>
        <end position="535"/>
    </location>
</feature>
<dbReference type="SUPFAM" id="SSF53474">
    <property type="entry name" value="alpha/beta-Hydrolases"/>
    <property type="match status" value="1"/>
</dbReference>
<dbReference type="EMBL" id="JABDTM020013137">
    <property type="protein sequence ID" value="KAH0819979.1"/>
    <property type="molecule type" value="Genomic_DNA"/>
</dbReference>
<keyword evidence="1" id="KW-0325">Glycoprotein</keyword>
<name>A0A8J6HSQ1_TENMO</name>
<keyword evidence="5" id="KW-1185">Reference proteome</keyword>
<feature type="chain" id="PRO_5035184620" description="Carboxylesterase type B domain-containing protein" evidence="2">
    <location>
        <begin position="20"/>
        <end position="550"/>
    </location>
</feature>
<evidence type="ECO:0000313" key="5">
    <source>
        <dbReference type="Proteomes" id="UP000719412"/>
    </source>
</evidence>
<comment type="caution">
    <text evidence="4">The sequence shown here is derived from an EMBL/GenBank/DDBJ whole genome shotgun (WGS) entry which is preliminary data.</text>
</comment>
<reference evidence="4" key="1">
    <citation type="journal article" date="2020" name="J Insects Food Feed">
        <title>The yellow mealworm (Tenebrio molitor) genome: a resource for the emerging insects as food and feed industry.</title>
        <authorList>
            <person name="Eriksson T."/>
            <person name="Andere A."/>
            <person name="Kelstrup H."/>
            <person name="Emery V."/>
            <person name="Picard C."/>
        </authorList>
    </citation>
    <scope>NUCLEOTIDE SEQUENCE</scope>
    <source>
        <strain evidence="4">Stoneville</strain>
        <tissue evidence="4">Whole head</tissue>
    </source>
</reference>
<dbReference type="PANTHER" id="PTHR11559">
    <property type="entry name" value="CARBOXYLESTERASE"/>
    <property type="match status" value="1"/>
</dbReference>
<evidence type="ECO:0000256" key="1">
    <source>
        <dbReference type="ARBA" id="ARBA00023180"/>
    </source>
</evidence>